<sequence>MGGCLAPYICLNLQQAHTHGGSLVVLGFEPGTLRPRSRHLTTKLLRSEKSFEPLVLMDGIIHHKRNEAPIRKGNHLQLSQSSHVGGQKSSRCCGSLEMEVPAQMPSSSSDRCSK</sequence>
<dbReference type="Proteomes" id="UP000499080">
    <property type="component" value="Unassembled WGS sequence"/>
</dbReference>
<accession>A0A4Y2Q4Y9</accession>
<feature type="compositionally biased region" description="Polar residues" evidence="1">
    <location>
        <begin position="78"/>
        <end position="92"/>
    </location>
</feature>
<comment type="caution">
    <text evidence="2">The sequence shown here is derived from an EMBL/GenBank/DDBJ whole genome shotgun (WGS) entry which is preliminary data.</text>
</comment>
<name>A0A4Y2Q4Y9_ARAVE</name>
<gene>
    <name evidence="2" type="ORF">AVEN_18784_1</name>
</gene>
<feature type="region of interest" description="Disordered" evidence="1">
    <location>
        <begin position="78"/>
        <end position="114"/>
    </location>
</feature>
<feature type="compositionally biased region" description="Polar residues" evidence="1">
    <location>
        <begin position="104"/>
        <end position="114"/>
    </location>
</feature>
<evidence type="ECO:0000313" key="3">
    <source>
        <dbReference type="Proteomes" id="UP000499080"/>
    </source>
</evidence>
<dbReference type="AlphaFoldDB" id="A0A4Y2Q4Y9"/>
<keyword evidence="3" id="KW-1185">Reference proteome</keyword>
<evidence type="ECO:0000256" key="1">
    <source>
        <dbReference type="SAM" id="MobiDB-lite"/>
    </source>
</evidence>
<reference evidence="2 3" key="1">
    <citation type="journal article" date="2019" name="Sci. Rep.">
        <title>Orb-weaving spider Araneus ventricosus genome elucidates the spidroin gene catalogue.</title>
        <authorList>
            <person name="Kono N."/>
            <person name="Nakamura H."/>
            <person name="Ohtoshi R."/>
            <person name="Moran D.A.P."/>
            <person name="Shinohara A."/>
            <person name="Yoshida Y."/>
            <person name="Fujiwara M."/>
            <person name="Mori M."/>
            <person name="Tomita M."/>
            <person name="Arakawa K."/>
        </authorList>
    </citation>
    <scope>NUCLEOTIDE SEQUENCE [LARGE SCALE GENOMIC DNA]</scope>
</reference>
<protein>
    <submittedName>
        <fullName evidence="2">Uncharacterized protein</fullName>
    </submittedName>
</protein>
<evidence type="ECO:0000313" key="2">
    <source>
        <dbReference type="EMBL" id="GBN59218.1"/>
    </source>
</evidence>
<dbReference type="EMBL" id="BGPR01013095">
    <property type="protein sequence ID" value="GBN59218.1"/>
    <property type="molecule type" value="Genomic_DNA"/>
</dbReference>
<proteinExistence type="predicted"/>
<organism evidence="2 3">
    <name type="scientific">Araneus ventricosus</name>
    <name type="common">Orbweaver spider</name>
    <name type="synonym">Epeira ventricosa</name>
    <dbReference type="NCBI Taxonomy" id="182803"/>
    <lineage>
        <taxon>Eukaryota</taxon>
        <taxon>Metazoa</taxon>
        <taxon>Ecdysozoa</taxon>
        <taxon>Arthropoda</taxon>
        <taxon>Chelicerata</taxon>
        <taxon>Arachnida</taxon>
        <taxon>Araneae</taxon>
        <taxon>Araneomorphae</taxon>
        <taxon>Entelegynae</taxon>
        <taxon>Araneoidea</taxon>
        <taxon>Araneidae</taxon>
        <taxon>Araneus</taxon>
    </lineage>
</organism>